<dbReference type="InterPro" id="IPR029339">
    <property type="entry name" value="FAM219"/>
</dbReference>
<comment type="caution">
    <text evidence="3">The sequence shown here is derived from an EMBL/GenBank/DDBJ whole genome shotgun (WGS) entry which is preliminary data.</text>
</comment>
<feature type="compositionally biased region" description="Basic and acidic residues" evidence="2">
    <location>
        <begin position="1"/>
        <end position="20"/>
    </location>
</feature>
<evidence type="ECO:0000256" key="1">
    <source>
        <dbReference type="ARBA" id="ARBA00010549"/>
    </source>
</evidence>
<sequence length="133" mass="14385">MSRAHPGAELDAATHVDRPAGTEMASSSLAGLLNRNHRDPHGASAERGSARKKGEYAQTALSDGDDALNDDFYDEQLRSDGWHLDETSDDEQLDFSLPKALPSKAQSSACECAPNSATLRRIRARAMQQCALM</sequence>
<comment type="similarity">
    <text evidence="1">Belongs to the FAM219 family.</text>
</comment>
<accession>A0A8J6CBA5</accession>
<name>A0A8J6CBA5_DIALT</name>
<reference evidence="3" key="1">
    <citation type="submission" date="2021-05" db="EMBL/GenBank/DDBJ databases">
        <title>The genome of the haptophyte Pavlova lutheri (Diacronema luteri, Pavlovales) - a model for lipid biosynthesis in eukaryotic algae.</title>
        <authorList>
            <person name="Hulatt C.J."/>
            <person name="Posewitz M.C."/>
        </authorList>
    </citation>
    <scope>NUCLEOTIDE SEQUENCE</scope>
    <source>
        <strain evidence="3">NIVA-4/92</strain>
    </source>
</reference>
<dbReference type="Pfam" id="PF15260">
    <property type="entry name" value="FAM219A"/>
    <property type="match status" value="1"/>
</dbReference>
<dbReference type="AlphaFoldDB" id="A0A8J6CBA5"/>
<evidence type="ECO:0000313" key="4">
    <source>
        <dbReference type="Proteomes" id="UP000751190"/>
    </source>
</evidence>
<evidence type="ECO:0000256" key="2">
    <source>
        <dbReference type="SAM" id="MobiDB-lite"/>
    </source>
</evidence>
<evidence type="ECO:0000313" key="3">
    <source>
        <dbReference type="EMBL" id="KAG8461273.1"/>
    </source>
</evidence>
<dbReference type="OrthoDB" id="10605710at2759"/>
<gene>
    <name evidence="3" type="ORF">KFE25_010460</name>
</gene>
<organism evidence="3 4">
    <name type="scientific">Diacronema lutheri</name>
    <name type="common">Unicellular marine alga</name>
    <name type="synonym">Monochrysis lutheri</name>
    <dbReference type="NCBI Taxonomy" id="2081491"/>
    <lineage>
        <taxon>Eukaryota</taxon>
        <taxon>Haptista</taxon>
        <taxon>Haptophyta</taxon>
        <taxon>Pavlovophyceae</taxon>
        <taxon>Pavlovales</taxon>
        <taxon>Pavlovaceae</taxon>
        <taxon>Diacronema</taxon>
    </lineage>
</organism>
<protein>
    <submittedName>
        <fullName evidence="3">Uncharacterized protein</fullName>
    </submittedName>
</protein>
<proteinExistence type="inferred from homology"/>
<dbReference type="Proteomes" id="UP000751190">
    <property type="component" value="Unassembled WGS sequence"/>
</dbReference>
<dbReference type="EMBL" id="JAGTXO010000026">
    <property type="protein sequence ID" value="KAG8461273.1"/>
    <property type="molecule type" value="Genomic_DNA"/>
</dbReference>
<keyword evidence="4" id="KW-1185">Reference proteome</keyword>
<feature type="region of interest" description="Disordered" evidence="2">
    <location>
        <begin position="1"/>
        <end position="68"/>
    </location>
</feature>